<evidence type="ECO:0000259" key="4">
    <source>
        <dbReference type="Pfam" id="PF08450"/>
    </source>
</evidence>
<gene>
    <name evidence="5" type="ORF">CX676_01060</name>
</gene>
<keyword evidence="6" id="KW-1185">Reference proteome</keyword>
<dbReference type="RefSeq" id="WP_101750971.1">
    <property type="nucleotide sequence ID" value="NZ_CP025430.1"/>
</dbReference>
<dbReference type="PANTHER" id="PTHR10907">
    <property type="entry name" value="REGUCALCIN"/>
    <property type="match status" value="1"/>
</dbReference>
<dbReference type="OrthoDB" id="2633250at2"/>
<evidence type="ECO:0000313" key="5">
    <source>
        <dbReference type="EMBL" id="AUH62929.1"/>
    </source>
</evidence>
<reference evidence="5 6" key="1">
    <citation type="journal article" date="2013" name="Antonie Van Leeuwenhoek">
        <title>Paracoccus zhejiangensis sp. nov., isolated from activated sludge in wastewater-treatment system.</title>
        <authorList>
            <person name="Wu Z.G."/>
            <person name="Zhang D.F."/>
            <person name="Liu Y.L."/>
            <person name="Wang F."/>
            <person name="Jiang X."/>
            <person name="Li C."/>
            <person name="Li S.P."/>
            <person name="Hong Q."/>
            <person name="Li W.J."/>
        </authorList>
    </citation>
    <scope>NUCLEOTIDE SEQUENCE [LARGE SCALE GENOMIC DNA]</scope>
    <source>
        <strain evidence="5 6">J6</strain>
    </source>
</reference>
<keyword evidence="3" id="KW-0862">Zinc</keyword>
<dbReference type="AlphaFoldDB" id="A0A2H5EUF6"/>
<dbReference type="GO" id="GO:0004341">
    <property type="term" value="F:gluconolactonase activity"/>
    <property type="evidence" value="ECO:0007669"/>
    <property type="project" value="TreeGrafter"/>
</dbReference>
<dbReference type="SUPFAM" id="SSF63829">
    <property type="entry name" value="Calcium-dependent phosphotriesterase"/>
    <property type="match status" value="1"/>
</dbReference>
<dbReference type="GO" id="GO:0019853">
    <property type="term" value="P:L-ascorbic acid biosynthetic process"/>
    <property type="evidence" value="ECO:0007669"/>
    <property type="project" value="TreeGrafter"/>
</dbReference>
<feature type="domain" description="SMP-30/Gluconolactonase/LRE-like region" evidence="4">
    <location>
        <begin position="17"/>
        <end position="256"/>
    </location>
</feature>
<evidence type="ECO:0000256" key="1">
    <source>
        <dbReference type="ARBA" id="ARBA00008853"/>
    </source>
</evidence>
<comment type="cofactor">
    <cofactor evidence="3">
        <name>Zn(2+)</name>
        <dbReference type="ChEBI" id="CHEBI:29105"/>
    </cofactor>
    <text evidence="3">Binds 1 divalent metal cation per subunit.</text>
</comment>
<dbReference type="PRINTS" id="PR01790">
    <property type="entry name" value="SMP30FAMILY"/>
</dbReference>
<feature type="binding site" evidence="3">
    <location>
        <position position="19"/>
    </location>
    <ligand>
        <name>a divalent metal cation</name>
        <dbReference type="ChEBI" id="CHEBI:60240"/>
    </ligand>
</feature>
<feature type="active site" description="Proton donor/acceptor" evidence="2">
    <location>
        <position position="198"/>
    </location>
</feature>
<comment type="similarity">
    <text evidence="1">Belongs to the SMP-30/CGR1 family.</text>
</comment>
<feature type="binding site" evidence="3">
    <location>
        <position position="148"/>
    </location>
    <ligand>
        <name>a divalent metal cation</name>
        <dbReference type="ChEBI" id="CHEBI:60240"/>
    </ligand>
</feature>
<dbReference type="Gene3D" id="2.120.10.30">
    <property type="entry name" value="TolB, C-terminal domain"/>
    <property type="match status" value="1"/>
</dbReference>
<dbReference type="InterPro" id="IPR005511">
    <property type="entry name" value="SMP-30"/>
</dbReference>
<dbReference type="InterPro" id="IPR013658">
    <property type="entry name" value="SGL"/>
</dbReference>
<protein>
    <submittedName>
        <fullName evidence="5">Gluconolactonase</fullName>
    </submittedName>
</protein>
<dbReference type="InterPro" id="IPR011042">
    <property type="entry name" value="6-blade_b-propeller_TolB-like"/>
</dbReference>
<dbReference type="GO" id="GO:0005509">
    <property type="term" value="F:calcium ion binding"/>
    <property type="evidence" value="ECO:0007669"/>
    <property type="project" value="TreeGrafter"/>
</dbReference>
<evidence type="ECO:0000256" key="2">
    <source>
        <dbReference type="PIRSR" id="PIRSR605511-1"/>
    </source>
</evidence>
<feature type="binding site" evidence="3">
    <location>
        <position position="100"/>
    </location>
    <ligand>
        <name>substrate</name>
    </ligand>
</feature>
<dbReference type="Proteomes" id="UP000234530">
    <property type="component" value="Chromosome"/>
</dbReference>
<proteinExistence type="inferred from homology"/>
<dbReference type="Pfam" id="PF08450">
    <property type="entry name" value="SGL"/>
    <property type="match status" value="1"/>
</dbReference>
<feature type="binding site" evidence="3">
    <location>
        <position position="198"/>
    </location>
    <ligand>
        <name>a divalent metal cation</name>
        <dbReference type="ChEBI" id="CHEBI:60240"/>
    </ligand>
</feature>
<evidence type="ECO:0000313" key="6">
    <source>
        <dbReference type="Proteomes" id="UP000234530"/>
    </source>
</evidence>
<accession>A0A2H5EUF6</accession>
<organism evidence="5 6">
    <name type="scientific">Paracoccus zhejiangensis</name>
    <dbReference type="NCBI Taxonomy" id="1077935"/>
    <lineage>
        <taxon>Bacteria</taxon>
        <taxon>Pseudomonadati</taxon>
        <taxon>Pseudomonadota</taxon>
        <taxon>Alphaproteobacteria</taxon>
        <taxon>Rhodobacterales</taxon>
        <taxon>Paracoccaceae</taxon>
        <taxon>Paracoccus</taxon>
    </lineage>
</organism>
<dbReference type="EMBL" id="CP025430">
    <property type="protein sequence ID" value="AUH62929.1"/>
    <property type="molecule type" value="Genomic_DNA"/>
</dbReference>
<keyword evidence="3" id="KW-0479">Metal-binding</keyword>
<dbReference type="KEGG" id="pzh:CX676_01060"/>
<dbReference type="PANTHER" id="PTHR10907:SF47">
    <property type="entry name" value="REGUCALCIN"/>
    <property type="match status" value="1"/>
</dbReference>
<feature type="binding site" evidence="3">
    <location>
        <position position="102"/>
    </location>
    <ligand>
        <name>substrate</name>
    </ligand>
</feature>
<evidence type="ECO:0000256" key="3">
    <source>
        <dbReference type="PIRSR" id="PIRSR605511-2"/>
    </source>
</evidence>
<sequence>MTDEPAVSVFDPRRCELGEGPMWHPQRQQPFWFDIIGRRLMTIEGGAPKEWQFDEYVTAAGWIDRDRMLVASQTALTVFNVADGSAGQSWALEADNELTRSNDGRADPMGGFWIGTMSIQKPRGQRGSIYRFYRGEIRKLYGEIGVSNAICFAPDGRTAYYADTDTATILRQRLDGEGWPEGAAELCVDLRAEKLRPDGAVVDAEGNIWNAQFGASRVACYGPDGALRRVVELPASKTTCPAFIGADLDRMMVTTAGEGLEGEADGQTYVVDGLGVRGQAEYQVRLD</sequence>
<name>A0A2H5EUF6_9RHOB</name>